<sequence>MAAQADRRGVPHRSRRGAARETWTSETGTTAGPELSALVSAARPEGGYDVLTLSVPARPSWAGARPGQLLVLPADPARGAVLPRVLWLAGVQGDPLHGTTIQVILSEEEARGWPVGSTVRLLGPLGRGFALPAQPVDVVIVSHEESAAPVSWLVALLRERGCLVHVLLPADDADRRLDPGPLRRHATGVVLTSTEDLPAALGSLLGTVDPALVLALGPTHVVRTVAEQSRGRVVRVAAVDPGAPVVCGTGVCGVCDLEVADDPGSRRVRPCVEGPVVPGEWLLTPRTGVPGAS</sequence>
<evidence type="ECO:0000313" key="4">
    <source>
        <dbReference type="Proteomes" id="UP000326546"/>
    </source>
</evidence>
<evidence type="ECO:0000313" key="3">
    <source>
        <dbReference type="EMBL" id="QFG68784.1"/>
    </source>
</evidence>
<accession>A0A5J6V639</accession>
<evidence type="ECO:0000259" key="2">
    <source>
        <dbReference type="Pfam" id="PF10418"/>
    </source>
</evidence>
<dbReference type="EMBL" id="CP044427">
    <property type="protein sequence ID" value="QFG68784.1"/>
    <property type="molecule type" value="Genomic_DNA"/>
</dbReference>
<feature type="domain" description="Dihydroorotate dehydrogenase electron transfer subunit iron-sulphur cluster binding" evidence="2">
    <location>
        <begin position="246"/>
        <end position="280"/>
    </location>
</feature>
<dbReference type="OrthoDB" id="9796486at2"/>
<reference evidence="3 4" key="1">
    <citation type="submission" date="2019-09" db="EMBL/GenBank/DDBJ databases">
        <title>Serinicoccus pratensis sp. nov., isolated from meadow soil.</title>
        <authorList>
            <person name="Zhang W."/>
        </authorList>
    </citation>
    <scope>NUCLEOTIDE SEQUENCE [LARGE SCALE GENOMIC DNA]</scope>
    <source>
        <strain evidence="3 4">W204</strain>
    </source>
</reference>
<evidence type="ECO:0000256" key="1">
    <source>
        <dbReference type="SAM" id="MobiDB-lite"/>
    </source>
</evidence>
<proteinExistence type="predicted"/>
<gene>
    <name evidence="3" type="ORF">FY030_08745</name>
</gene>
<dbReference type="Proteomes" id="UP000326546">
    <property type="component" value="Chromosome"/>
</dbReference>
<keyword evidence="4" id="KW-1185">Reference proteome</keyword>
<dbReference type="KEGG" id="serw:FY030_08745"/>
<organism evidence="3 4">
    <name type="scientific">Ornithinimicrobium pratense</name>
    <dbReference type="NCBI Taxonomy" id="2593973"/>
    <lineage>
        <taxon>Bacteria</taxon>
        <taxon>Bacillati</taxon>
        <taxon>Actinomycetota</taxon>
        <taxon>Actinomycetes</taxon>
        <taxon>Micrococcales</taxon>
        <taxon>Ornithinimicrobiaceae</taxon>
        <taxon>Ornithinimicrobium</taxon>
    </lineage>
</organism>
<dbReference type="InterPro" id="IPR019480">
    <property type="entry name" value="Dihydroorotate_DH_Fe-S-bd"/>
</dbReference>
<dbReference type="AlphaFoldDB" id="A0A5J6V639"/>
<dbReference type="Pfam" id="PF10418">
    <property type="entry name" value="DHODB_Fe-S_bind"/>
    <property type="match status" value="1"/>
</dbReference>
<name>A0A5J6V639_9MICO</name>
<feature type="region of interest" description="Disordered" evidence="1">
    <location>
        <begin position="1"/>
        <end position="31"/>
    </location>
</feature>
<protein>
    <recommendedName>
        <fullName evidence="2">Dihydroorotate dehydrogenase electron transfer subunit iron-sulphur cluster binding domain-containing protein</fullName>
    </recommendedName>
</protein>
<dbReference type="RefSeq" id="WP_158061170.1">
    <property type="nucleotide sequence ID" value="NZ_CP044427.1"/>
</dbReference>